<dbReference type="Proteomes" id="UP000264141">
    <property type="component" value="Unassembled WGS sequence"/>
</dbReference>
<dbReference type="InterPro" id="IPR004358">
    <property type="entry name" value="Sig_transdc_His_kin-like_C"/>
</dbReference>
<comment type="subcellular location">
    <subcellularLocation>
        <location evidence="2">Membrane</location>
        <topology evidence="2">Multi-pass membrane protein</topology>
    </subcellularLocation>
</comment>
<protein>
    <recommendedName>
        <fullName evidence="3">histidine kinase</fullName>
        <ecNumber evidence="3">2.7.13.3</ecNumber>
    </recommendedName>
</protein>
<dbReference type="GO" id="GO:0005886">
    <property type="term" value="C:plasma membrane"/>
    <property type="evidence" value="ECO:0007669"/>
    <property type="project" value="TreeGrafter"/>
</dbReference>
<dbReference type="InterPro" id="IPR036097">
    <property type="entry name" value="HisK_dim/P_sf"/>
</dbReference>
<keyword evidence="6 13" id="KW-0812">Transmembrane</keyword>
<dbReference type="InterPro" id="IPR003661">
    <property type="entry name" value="HisK_dim/P_dom"/>
</dbReference>
<keyword evidence="11" id="KW-0902">Two-component regulatory system</keyword>
<dbReference type="PRINTS" id="PR00344">
    <property type="entry name" value="BCTRLSENSOR"/>
</dbReference>
<evidence type="ECO:0000313" key="16">
    <source>
        <dbReference type="Proteomes" id="UP000264141"/>
    </source>
</evidence>
<dbReference type="Pfam" id="PF13492">
    <property type="entry name" value="GAF_3"/>
    <property type="match status" value="1"/>
</dbReference>
<evidence type="ECO:0000256" key="5">
    <source>
        <dbReference type="ARBA" id="ARBA00022679"/>
    </source>
</evidence>
<evidence type="ECO:0000256" key="1">
    <source>
        <dbReference type="ARBA" id="ARBA00000085"/>
    </source>
</evidence>
<dbReference type="PANTHER" id="PTHR45569:SF1">
    <property type="entry name" value="SENSOR PROTEIN KDPD"/>
    <property type="match status" value="1"/>
</dbReference>
<evidence type="ECO:0000256" key="11">
    <source>
        <dbReference type="ARBA" id="ARBA00023012"/>
    </source>
</evidence>
<comment type="catalytic activity">
    <reaction evidence="1">
        <text>ATP + protein L-histidine = ADP + protein N-phospho-L-histidine.</text>
        <dbReference type="EC" id="2.7.13.3"/>
    </reaction>
</comment>
<evidence type="ECO:0000256" key="12">
    <source>
        <dbReference type="ARBA" id="ARBA00023136"/>
    </source>
</evidence>
<dbReference type="InterPro" id="IPR003852">
    <property type="entry name" value="Sig_transdc_His_kinase_KdpD_N"/>
</dbReference>
<dbReference type="SUPFAM" id="SSF52402">
    <property type="entry name" value="Adenine nucleotide alpha hydrolases-like"/>
    <property type="match status" value="1"/>
</dbReference>
<evidence type="ECO:0000259" key="14">
    <source>
        <dbReference type="PROSITE" id="PS50109"/>
    </source>
</evidence>
<dbReference type="CDD" id="cd01987">
    <property type="entry name" value="USP_KdpD-like"/>
    <property type="match status" value="1"/>
</dbReference>
<dbReference type="InterPro" id="IPR038318">
    <property type="entry name" value="KdpD_sf"/>
</dbReference>
<dbReference type="Pfam" id="PF02518">
    <property type="entry name" value="HATPase_c"/>
    <property type="match status" value="1"/>
</dbReference>
<dbReference type="InterPro" id="IPR003018">
    <property type="entry name" value="GAF"/>
</dbReference>
<dbReference type="GO" id="GO:0000155">
    <property type="term" value="F:phosphorelay sensor kinase activity"/>
    <property type="evidence" value="ECO:0007669"/>
    <property type="project" value="InterPro"/>
</dbReference>
<dbReference type="InterPro" id="IPR014729">
    <property type="entry name" value="Rossmann-like_a/b/a_fold"/>
</dbReference>
<evidence type="ECO:0000256" key="10">
    <source>
        <dbReference type="ARBA" id="ARBA00022989"/>
    </source>
</evidence>
<dbReference type="InterPro" id="IPR036890">
    <property type="entry name" value="HATPase_C_sf"/>
</dbReference>
<keyword evidence="5" id="KW-0808">Transferase</keyword>
<sequence length="884" mass="97015">MGSSLTIIEPVESQSQRGKLKIFLGYADGVGKTYAMLEAARRRRAEGVDVVAAWLKVEKGTETEALAADLESLPPRRIEADQPVEEMDLEAVLNRKPQLALVDDLAHHNAPGSRHARRYQDVLELLEAGINVYTTMNVQNLESLTDIVRQITGQEVEETVPDGVVDGADELEMVDLPPEELLARLQRGGLGEAADHVSARIGELAALRQMALRETAERVDNDMRDFMATHSIHGPWGAAERVMVCISAHPIGDRLIRSGRRLAEALRAEWFVVFVETPRHLQMPPGERAMLLRYLRIAEEMGAQPITLTGESVVEALVEFARQQNITRIIIGKPRRSRWLELVRGSRVDRLLERCGSTDVFVISDAQPPLRPGWWQGVHFRAPLRHYFYSLGIVILVTFISLWLQRWFEPTHLIMLFLGGIVISGAYLGRGPGVVSALVSGVAFVSLLDHPAPLLTPGDLRHLVTLGGMMAAGLFAGTLTGWLRAQVRAARQREIQTSALSALSRDLTTAIQLDEMLKAVLHHVSQIFHCQAAVLLPEVGQLKVRLATPAITLNALDLEAASWAFSHRQSAGAGTDTMREAHVRCLPLETRNGVVGVLAILPQAVEQFQSPDQRDLLAGFGHLAALAIERARLNEQAQQAAILQTTEKLQAALLNSISHDLRTPLSTVSGAISSLLEAEQSGEELDDSIRLDLLENADEEADRLNRLVGNLLDMTRLEAGAMRVHKRPCDVRDLIGTALSQAPRRLAGREVHTHIPDDLPDVMLDFVLMVQVLYNLLDNAAKYSPESSEIDISAGVYGNELWISVADRGVGIPSDDLQRIFDKFYRVQRPDSVPGTGLGLSICRGIVEVHGGRIWAENRMGGGAVITLAIPVGEPPKNPTGQEG</sequence>
<keyword evidence="7" id="KW-0547">Nucleotide-binding</keyword>
<dbReference type="SUPFAM" id="SSF55874">
    <property type="entry name" value="ATPase domain of HSP90 chaperone/DNA topoisomerase II/histidine kinase"/>
    <property type="match status" value="1"/>
</dbReference>
<evidence type="ECO:0000256" key="2">
    <source>
        <dbReference type="ARBA" id="ARBA00004141"/>
    </source>
</evidence>
<keyword evidence="8 15" id="KW-0418">Kinase</keyword>
<dbReference type="Pfam" id="PF02702">
    <property type="entry name" value="KdpD"/>
    <property type="match status" value="1"/>
</dbReference>
<dbReference type="SMART" id="SM00388">
    <property type="entry name" value="HisKA"/>
    <property type="match status" value="1"/>
</dbReference>
<accession>A0A3D1JEW8</accession>
<dbReference type="Gene3D" id="3.30.565.10">
    <property type="entry name" value="Histidine kinase-like ATPase, C-terminal domain"/>
    <property type="match status" value="1"/>
</dbReference>
<dbReference type="InterPro" id="IPR005467">
    <property type="entry name" value="His_kinase_dom"/>
</dbReference>
<organism evidence="15 16">
    <name type="scientific">Anaerolinea thermolimosa</name>
    <dbReference type="NCBI Taxonomy" id="229919"/>
    <lineage>
        <taxon>Bacteria</taxon>
        <taxon>Bacillati</taxon>
        <taxon>Chloroflexota</taxon>
        <taxon>Anaerolineae</taxon>
        <taxon>Anaerolineales</taxon>
        <taxon>Anaerolineaceae</taxon>
        <taxon>Anaerolinea</taxon>
    </lineage>
</organism>
<evidence type="ECO:0000256" key="6">
    <source>
        <dbReference type="ARBA" id="ARBA00022692"/>
    </source>
</evidence>
<dbReference type="GO" id="GO:0005524">
    <property type="term" value="F:ATP binding"/>
    <property type="evidence" value="ECO:0007669"/>
    <property type="project" value="UniProtKB-KW"/>
</dbReference>
<dbReference type="Gene3D" id="3.30.450.40">
    <property type="match status" value="1"/>
</dbReference>
<dbReference type="FunFam" id="3.30.565.10:FF:000042">
    <property type="entry name" value="Two-component sensor histidine kinase KdpD"/>
    <property type="match status" value="1"/>
</dbReference>
<dbReference type="Gene3D" id="1.20.120.620">
    <property type="entry name" value="Backbone structure of the membrane domain of e. Coli histidine kinase receptor kdpd"/>
    <property type="match status" value="1"/>
</dbReference>
<keyword evidence="9" id="KW-0067">ATP-binding</keyword>
<keyword evidence="4" id="KW-0597">Phosphoprotein</keyword>
<proteinExistence type="predicted"/>
<dbReference type="SUPFAM" id="SSF47384">
    <property type="entry name" value="Homodimeric domain of signal transducing histidine kinase"/>
    <property type="match status" value="1"/>
</dbReference>
<comment type="caution">
    <text evidence="15">The sequence shown here is derived from an EMBL/GenBank/DDBJ whole genome shotgun (WGS) entry which is preliminary data.</text>
</comment>
<dbReference type="SUPFAM" id="SSF55781">
    <property type="entry name" value="GAF domain-like"/>
    <property type="match status" value="1"/>
</dbReference>
<dbReference type="STRING" id="229919.GCA_001050195_00435"/>
<dbReference type="OrthoDB" id="9806130at2"/>
<evidence type="ECO:0000313" key="15">
    <source>
        <dbReference type="EMBL" id="HCE16787.1"/>
    </source>
</evidence>
<dbReference type="InterPro" id="IPR052023">
    <property type="entry name" value="Histidine_kinase_KdpD"/>
</dbReference>
<evidence type="ECO:0000256" key="4">
    <source>
        <dbReference type="ARBA" id="ARBA00022553"/>
    </source>
</evidence>
<dbReference type="InterPro" id="IPR025201">
    <property type="entry name" value="KdpD_TM"/>
</dbReference>
<dbReference type="CDD" id="cd00082">
    <property type="entry name" value="HisKA"/>
    <property type="match status" value="1"/>
</dbReference>
<dbReference type="AlphaFoldDB" id="A0A3D1JEW8"/>
<dbReference type="SMART" id="SM00387">
    <property type="entry name" value="HATPase_c"/>
    <property type="match status" value="1"/>
</dbReference>
<dbReference type="Gene3D" id="1.10.287.130">
    <property type="match status" value="1"/>
</dbReference>
<dbReference type="Gene3D" id="3.40.50.300">
    <property type="entry name" value="P-loop containing nucleotide triphosphate hydrolases"/>
    <property type="match status" value="1"/>
</dbReference>
<dbReference type="Gene3D" id="3.40.50.620">
    <property type="entry name" value="HUPs"/>
    <property type="match status" value="1"/>
</dbReference>
<dbReference type="GO" id="GO:0042802">
    <property type="term" value="F:identical protein binding"/>
    <property type="evidence" value="ECO:0007669"/>
    <property type="project" value="UniProtKB-ARBA"/>
</dbReference>
<dbReference type="InterPro" id="IPR029016">
    <property type="entry name" value="GAF-like_dom_sf"/>
</dbReference>
<gene>
    <name evidence="15" type="ORF">DEQ80_02895</name>
</gene>
<evidence type="ECO:0000256" key="3">
    <source>
        <dbReference type="ARBA" id="ARBA00012438"/>
    </source>
</evidence>
<evidence type="ECO:0000256" key="13">
    <source>
        <dbReference type="SAM" id="Phobius"/>
    </source>
</evidence>
<feature type="domain" description="Histidine kinase" evidence="14">
    <location>
        <begin position="656"/>
        <end position="874"/>
    </location>
</feature>
<dbReference type="Pfam" id="PF00512">
    <property type="entry name" value="HisKA"/>
    <property type="match status" value="1"/>
</dbReference>
<dbReference type="EC" id="2.7.13.3" evidence="3"/>
<keyword evidence="10 13" id="KW-1133">Transmembrane helix</keyword>
<evidence type="ECO:0000256" key="9">
    <source>
        <dbReference type="ARBA" id="ARBA00022840"/>
    </source>
</evidence>
<feature type="transmembrane region" description="Helical" evidence="13">
    <location>
        <begin position="416"/>
        <end position="443"/>
    </location>
</feature>
<feature type="transmembrane region" description="Helical" evidence="13">
    <location>
        <begin position="386"/>
        <end position="404"/>
    </location>
</feature>
<feature type="transmembrane region" description="Helical" evidence="13">
    <location>
        <begin position="463"/>
        <end position="483"/>
    </location>
</feature>
<dbReference type="CDD" id="cd00075">
    <property type="entry name" value="HATPase"/>
    <property type="match status" value="1"/>
</dbReference>
<dbReference type="PROSITE" id="PS50109">
    <property type="entry name" value="HIS_KIN"/>
    <property type="match status" value="1"/>
</dbReference>
<dbReference type="InterPro" id="IPR003594">
    <property type="entry name" value="HATPase_dom"/>
</dbReference>
<evidence type="ECO:0000256" key="8">
    <source>
        <dbReference type="ARBA" id="ARBA00022777"/>
    </source>
</evidence>
<dbReference type="PANTHER" id="PTHR45569">
    <property type="entry name" value="SENSOR PROTEIN KDPD"/>
    <property type="match status" value="1"/>
</dbReference>
<evidence type="ECO:0000256" key="7">
    <source>
        <dbReference type="ARBA" id="ARBA00022741"/>
    </source>
</evidence>
<name>A0A3D1JEW8_9CHLR</name>
<dbReference type="InterPro" id="IPR027417">
    <property type="entry name" value="P-loop_NTPase"/>
</dbReference>
<reference evidence="15 16" key="1">
    <citation type="journal article" date="2018" name="Nat. Biotechnol.">
        <title>A standardized bacterial taxonomy based on genome phylogeny substantially revises the tree of life.</title>
        <authorList>
            <person name="Parks D.H."/>
            <person name="Chuvochina M."/>
            <person name="Waite D.W."/>
            <person name="Rinke C."/>
            <person name="Skarshewski A."/>
            <person name="Chaumeil P.A."/>
            <person name="Hugenholtz P."/>
        </authorList>
    </citation>
    <scope>NUCLEOTIDE SEQUENCE [LARGE SCALE GENOMIC DNA]</scope>
    <source>
        <strain evidence="15">UBA8781</strain>
    </source>
</reference>
<dbReference type="Pfam" id="PF13493">
    <property type="entry name" value="DUF4118"/>
    <property type="match status" value="1"/>
</dbReference>
<dbReference type="EMBL" id="DPBP01000012">
    <property type="protein sequence ID" value="HCE16787.1"/>
    <property type="molecule type" value="Genomic_DNA"/>
</dbReference>
<keyword evidence="12 13" id="KW-0472">Membrane</keyword>